<dbReference type="InterPro" id="IPR011923">
    <property type="entry name" value="RodA/MrdB"/>
</dbReference>
<dbReference type="PANTHER" id="PTHR30474:SF1">
    <property type="entry name" value="PEPTIDOGLYCAN GLYCOSYLTRANSFERASE MRDB"/>
    <property type="match status" value="1"/>
</dbReference>
<keyword evidence="9 11" id="KW-0472">Membrane</keyword>
<dbReference type="Proteomes" id="UP000256310">
    <property type="component" value="Unassembled WGS sequence"/>
</dbReference>
<dbReference type="GO" id="GO:0008955">
    <property type="term" value="F:peptidoglycan glycosyltransferase activity"/>
    <property type="evidence" value="ECO:0007669"/>
    <property type="project" value="UniProtKB-UniRule"/>
</dbReference>
<dbReference type="GO" id="GO:0015648">
    <property type="term" value="F:lipid-linked peptidoglycan transporter activity"/>
    <property type="evidence" value="ECO:0007669"/>
    <property type="project" value="TreeGrafter"/>
</dbReference>
<protein>
    <recommendedName>
        <fullName evidence="11">Peptidoglycan glycosyltransferase MrdB</fullName>
        <shortName evidence="11">PGT</shortName>
        <ecNumber evidence="11">2.4.99.28</ecNumber>
    </recommendedName>
    <alternativeName>
        <fullName evidence="11">Cell elongation protein RodA</fullName>
    </alternativeName>
    <alternativeName>
        <fullName evidence="11">Cell wall polymerase</fullName>
    </alternativeName>
    <alternativeName>
        <fullName evidence="11">Peptidoglycan polymerase</fullName>
        <shortName evidence="11">PG polymerase</shortName>
    </alternativeName>
</protein>
<dbReference type="PROSITE" id="PS00428">
    <property type="entry name" value="FTSW_RODA_SPOVE"/>
    <property type="match status" value="1"/>
</dbReference>
<feature type="transmembrane region" description="Helical" evidence="11">
    <location>
        <begin position="75"/>
        <end position="95"/>
    </location>
</feature>
<keyword evidence="10 11" id="KW-0961">Cell wall biogenesis/degradation</keyword>
<keyword evidence="3 11" id="KW-0328">Glycosyltransferase</keyword>
<keyword evidence="11" id="KW-0997">Cell inner membrane</keyword>
<feature type="transmembrane region" description="Helical" evidence="11">
    <location>
        <begin position="52"/>
        <end position="68"/>
    </location>
</feature>
<comment type="catalytic activity">
    <reaction evidence="11">
        <text>[GlcNAc-(1-&gt;4)-Mur2Ac(oyl-L-Ala-gamma-D-Glu-L-Lys-D-Ala-D-Ala)](n)-di-trans,octa-cis-undecaprenyl diphosphate + beta-D-GlcNAc-(1-&gt;4)-Mur2Ac(oyl-L-Ala-gamma-D-Glu-L-Lys-D-Ala-D-Ala)-di-trans,octa-cis-undecaprenyl diphosphate = [GlcNAc-(1-&gt;4)-Mur2Ac(oyl-L-Ala-gamma-D-Glu-L-Lys-D-Ala-D-Ala)](n+1)-di-trans,octa-cis-undecaprenyl diphosphate + di-trans,octa-cis-undecaprenyl diphosphate + H(+)</text>
        <dbReference type="Rhea" id="RHEA:23708"/>
        <dbReference type="Rhea" id="RHEA-COMP:9602"/>
        <dbReference type="Rhea" id="RHEA-COMP:9603"/>
        <dbReference type="ChEBI" id="CHEBI:15378"/>
        <dbReference type="ChEBI" id="CHEBI:58405"/>
        <dbReference type="ChEBI" id="CHEBI:60033"/>
        <dbReference type="ChEBI" id="CHEBI:78435"/>
        <dbReference type="EC" id="2.4.99.28"/>
    </reaction>
</comment>
<evidence type="ECO:0000256" key="4">
    <source>
        <dbReference type="ARBA" id="ARBA00022679"/>
    </source>
</evidence>
<evidence type="ECO:0000313" key="13">
    <source>
        <dbReference type="Proteomes" id="UP000256310"/>
    </source>
</evidence>
<evidence type="ECO:0000256" key="6">
    <source>
        <dbReference type="ARBA" id="ARBA00022960"/>
    </source>
</evidence>
<evidence type="ECO:0000256" key="1">
    <source>
        <dbReference type="ARBA" id="ARBA00004141"/>
    </source>
</evidence>
<keyword evidence="6 11" id="KW-0133">Cell shape</keyword>
<comment type="pathway">
    <text evidence="11">Cell wall biogenesis; peptidoglycan biosynthesis.</text>
</comment>
<evidence type="ECO:0000256" key="8">
    <source>
        <dbReference type="ARBA" id="ARBA00022989"/>
    </source>
</evidence>
<reference evidence="12 13" key="1">
    <citation type="submission" date="2018-07" db="EMBL/GenBank/DDBJ databases">
        <title>Genomic Encyclopedia of Type Strains, Phase IV (KMG-IV): sequencing the most valuable type-strain genomes for metagenomic binning, comparative biology and taxonomic classification.</title>
        <authorList>
            <person name="Goeker M."/>
        </authorList>
    </citation>
    <scope>NUCLEOTIDE SEQUENCE [LARGE SCALE GENOMIC DNA]</scope>
    <source>
        <strain evidence="12 13">DSM 26725</strain>
    </source>
</reference>
<comment type="similarity">
    <text evidence="11">Belongs to the SEDS family. MrdB/RodA subfamily.</text>
</comment>
<keyword evidence="4 11" id="KW-0808">Transferase</keyword>
<evidence type="ECO:0000256" key="11">
    <source>
        <dbReference type="HAMAP-Rule" id="MF_02079"/>
    </source>
</evidence>
<organism evidence="12 13">
    <name type="scientific">Parasphingopyxis lamellibrachiae</name>
    <dbReference type="NCBI Taxonomy" id="680125"/>
    <lineage>
        <taxon>Bacteria</taxon>
        <taxon>Pseudomonadati</taxon>
        <taxon>Pseudomonadota</taxon>
        <taxon>Alphaproteobacteria</taxon>
        <taxon>Sphingomonadales</taxon>
        <taxon>Sphingomonadaceae</taxon>
        <taxon>Parasphingopyxis</taxon>
    </lineage>
</organism>
<feature type="transmembrane region" description="Helical" evidence="11">
    <location>
        <begin position="166"/>
        <end position="183"/>
    </location>
</feature>
<accession>A0A3D9FFJ8</accession>
<feature type="transmembrane region" description="Helical" evidence="11">
    <location>
        <begin position="317"/>
        <end position="336"/>
    </location>
</feature>
<feature type="transmembrane region" description="Helical" evidence="11">
    <location>
        <begin position="188"/>
        <end position="207"/>
    </location>
</feature>
<evidence type="ECO:0000256" key="3">
    <source>
        <dbReference type="ARBA" id="ARBA00022676"/>
    </source>
</evidence>
<dbReference type="InterPro" id="IPR018365">
    <property type="entry name" value="Cell_cycle_FtsW-rel_CS"/>
</dbReference>
<keyword evidence="2 11" id="KW-1003">Cell membrane</keyword>
<evidence type="ECO:0000256" key="10">
    <source>
        <dbReference type="ARBA" id="ARBA00023316"/>
    </source>
</evidence>
<dbReference type="GO" id="GO:0005886">
    <property type="term" value="C:plasma membrane"/>
    <property type="evidence" value="ECO:0007669"/>
    <property type="project" value="UniProtKB-SubCell"/>
</dbReference>
<dbReference type="GO" id="GO:0071555">
    <property type="term" value="P:cell wall organization"/>
    <property type="evidence" value="ECO:0007669"/>
    <property type="project" value="UniProtKB-KW"/>
</dbReference>
<feature type="transmembrane region" description="Helical" evidence="11">
    <location>
        <begin position="276"/>
        <end position="296"/>
    </location>
</feature>
<name>A0A3D9FFJ8_9SPHN</name>
<dbReference type="InterPro" id="IPR001182">
    <property type="entry name" value="FtsW/RodA"/>
</dbReference>
<evidence type="ECO:0000256" key="7">
    <source>
        <dbReference type="ARBA" id="ARBA00022984"/>
    </source>
</evidence>
<dbReference type="AlphaFoldDB" id="A0A3D9FFJ8"/>
<evidence type="ECO:0000256" key="5">
    <source>
        <dbReference type="ARBA" id="ARBA00022692"/>
    </source>
</evidence>
<keyword evidence="13" id="KW-1185">Reference proteome</keyword>
<dbReference type="GO" id="GO:0051301">
    <property type="term" value="P:cell division"/>
    <property type="evidence" value="ECO:0007669"/>
    <property type="project" value="InterPro"/>
</dbReference>
<dbReference type="Pfam" id="PF01098">
    <property type="entry name" value="FTSW_RODA_SPOVE"/>
    <property type="match status" value="1"/>
</dbReference>
<dbReference type="OrthoDB" id="9768187at2"/>
<feature type="transmembrane region" description="Helical" evidence="11">
    <location>
        <begin position="342"/>
        <end position="363"/>
    </location>
</feature>
<dbReference type="GO" id="GO:0032153">
    <property type="term" value="C:cell division site"/>
    <property type="evidence" value="ECO:0007669"/>
    <property type="project" value="TreeGrafter"/>
</dbReference>
<keyword evidence="8 11" id="KW-1133">Transmembrane helix</keyword>
<gene>
    <name evidence="11" type="primary">mrdB</name>
    <name evidence="11" type="synonym">rodA</name>
    <name evidence="12" type="ORF">DFR46_0858</name>
</gene>
<dbReference type="RefSeq" id="WP_116235321.1">
    <property type="nucleotide sequence ID" value="NZ_QRDP01000004.1"/>
</dbReference>
<keyword evidence="5 11" id="KW-0812">Transmembrane</keyword>
<evidence type="ECO:0000256" key="9">
    <source>
        <dbReference type="ARBA" id="ARBA00023136"/>
    </source>
</evidence>
<dbReference type="EC" id="2.4.99.28" evidence="11"/>
<feature type="transmembrane region" description="Helical" evidence="11">
    <location>
        <begin position="142"/>
        <end position="160"/>
    </location>
</feature>
<evidence type="ECO:0000256" key="2">
    <source>
        <dbReference type="ARBA" id="ARBA00022475"/>
    </source>
</evidence>
<comment type="subcellular location">
    <subcellularLocation>
        <location evidence="11">Cell inner membrane</location>
        <topology evidence="11">Multi-pass membrane protein</topology>
    </subcellularLocation>
    <subcellularLocation>
        <location evidence="1">Membrane</location>
        <topology evidence="1">Multi-pass membrane protein</topology>
    </subcellularLocation>
</comment>
<comment type="caution">
    <text evidence="12">The sequence shown here is derived from an EMBL/GenBank/DDBJ whole genome shotgun (WGS) entry which is preliminary data.</text>
</comment>
<feature type="transmembrane region" description="Helical" evidence="11">
    <location>
        <begin position="107"/>
        <end position="130"/>
    </location>
</feature>
<dbReference type="NCBIfam" id="TIGR02210">
    <property type="entry name" value="rodA_shape"/>
    <property type="match status" value="1"/>
</dbReference>
<evidence type="ECO:0000313" key="12">
    <source>
        <dbReference type="EMBL" id="RED15851.1"/>
    </source>
</evidence>
<dbReference type="UniPathway" id="UPA00219"/>
<comment type="function">
    <text evidence="11">Peptidoglycan polymerase that is essential for cell wall elongation.</text>
</comment>
<keyword evidence="7 11" id="KW-0573">Peptidoglycan synthesis</keyword>
<dbReference type="HAMAP" id="MF_02079">
    <property type="entry name" value="PGT_RodA"/>
    <property type="match status" value="1"/>
</dbReference>
<proteinExistence type="inferred from homology"/>
<dbReference type="EMBL" id="QRDP01000004">
    <property type="protein sequence ID" value="RED15851.1"/>
    <property type="molecule type" value="Genomic_DNA"/>
</dbReference>
<feature type="transmembrane region" description="Helical" evidence="11">
    <location>
        <begin position="21"/>
        <end position="40"/>
    </location>
</feature>
<sequence length="371" mass="40150">MNGARQDSLVPEQIAQLPWRLILLVLAISGFGLAILYSAAGGQLQPWAASQAVRFMVFFAMAIMLSRFREEHWKFFAYPVYALTLLALLGVEIIGQVGGGSQRWLNLGFMTIQPSEIMKPVLILALAKFYDTLPSGELRRLVAIWPALLLIGLPAALVVIQPDLGTTVVLVAAGVAIMFLAGLPLRLFIGGAVAMAALVPLAFMFLLEGYQRNRVLTFLNPENDPLGTGYHITQSKIAIGSGGLFGKGFLNGTQSHLSYLPEGHTDFVFATMAEEFGLLGGLLLILGFALLIRWGIRVGQNAQSTFSKLTAAGLSTTIFFYFAINLMMVMGLAPVVGIPLPLVSYGGSAMLTVLICIGILMSIDRENRMRR</sequence>
<dbReference type="GO" id="GO:0008360">
    <property type="term" value="P:regulation of cell shape"/>
    <property type="evidence" value="ECO:0007669"/>
    <property type="project" value="UniProtKB-KW"/>
</dbReference>
<dbReference type="PANTHER" id="PTHR30474">
    <property type="entry name" value="CELL CYCLE PROTEIN"/>
    <property type="match status" value="1"/>
</dbReference>
<dbReference type="GO" id="GO:0009252">
    <property type="term" value="P:peptidoglycan biosynthetic process"/>
    <property type="evidence" value="ECO:0007669"/>
    <property type="project" value="UniProtKB-UniRule"/>
</dbReference>